<dbReference type="EMBL" id="LQNU01000067">
    <property type="protein sequence ID" value="KZE77834.1"/>
    <property type="molecule type" value="Genomic_DNA"/>
</dbReference>
<dbReference type="Proteomes" id="UP000076630">
    <property type="component" value="Unassembled WGS sequence"/>
</dbReference>
<dbReference type="AlphaFoldDB" id="A0A161S0Y2"/>
<keyword evidence="3" id="KW-1185">Reference proteome</keyword>
<accession>A0A161S0Y2</accession>
<gene>
    <name evidence="2" type="ORF">AV926_13880</name>
</gene>
<dbReference type="RefSeq" id="WP_038988361.1">
    <property type="nucleotide sequence ID" value="NZ_JWJO01000101.1"/>
</dbReference>
<sequence>MQDSITTTNQHYINSFIAVLEKRKKIALWVLITITVLTPLMFFLITYKETMSYGVEKLGIDRYQERITSATYHSLFLLVIIGSLMGLMYYIIHLFFDRYIPILKTLNNRDIEKLKSYNDIYSPFYQYTLPIIFNNNNVYIMTGTMTVLIQEHTLLSFELSRKRGRRSSFYQLKIQTKADKQYKLHLSDNATAASMIKEDLQALL</sequence>
<feature type="transmembrane region" description="Helical" evidence="1">
    <location>
        <begin position="75"/>
        <end position="96"/>
    </location>
</feature>
<name>A0A161S0Y2_9FLAO</name>
<evidence type="ECO:0000256" key="1">
    <source>
        <dbReference type="SAM" id="Phobius"/>
    </source>
</evidence>
<keyword evidence="1" id="KW-1133">Transmembrane helix</keyword>
<protein>
    <submittedName>
        <fullName evidence="2">Uncharacterized protein</fullName>
    </submittedName>
</protein>
<feature type="transmembrane region" description="Helical" evidence="1">
    <location>
        <begin position="26"/>
        <end position="47"/>
    </location>
</feature>
<evidence type="ECO:0000313" key="3">
    <source>
        <dbReference type="Proteomes" id="UP000076630"/>
    </source>
</evidence>
<keyword evidence="1" id="KW-0812">Transmembrane</keyword>
<proteinExistence type="predicted"/>
<reference evidence="2 3" key="1">
    <citation type="submission" date="2016-01" db="EMBL/GenBank/DDBJ databases">
        <title>Whole genome sequencing of Myroides marinus L41.</title>
        <authorList>
            <person name="Hong K.W."/>
        </authorList>
    </citation>
    <scope>NUCLEOTIDE SEQUENCE [LARGE SCALE GENOMIC DNA]</scope>
    <source>
        <strain evidence="2 3">L41</strain>
    </source>
</reference>
<evidence type="ECO:0000313" key="2">
    <source>
        <dbReference type="EMBL" id="KZE77834.1"/>
    </source>
</evidence>
<comment type="caution">
    <text evidence="2">The sequence shown here is derived from an EMBL/GenBank/DDBJ whole genome shotgun (WGS) entry which is preliminary data.</text>
</comment>
<dbReference type="OrthoDB" id="1452355at2"/>
<keyword evidence="1" id="KW-0472">Membrane</keyword>
<organism evidence="2 3">
    <name type="scientific">Myroides marinus</name>
    <dbReference type="NCBI Taxonomy" id="703342"/>
    <lineage>
        <taxon>Bacteria</taxon>
        <taxon>Pseudomonadati</taxon>
        <taxon>Bacteroidota</taxon>
        <taxon>Flavobacteriia</taxon>
        <taxon>Flavobacteriales</taxon>
        <taxon>Flavobacteriaceae</taxon>
        <taxon>Myroides</taxon>
    </lineage>
</organism>